<gene>
    <name evidence="1" type="ORF">ACFFX0_22955</name>
</gene>
<proteinExistence type="predicted"/>
<sequence>MSWGRLSGRVAVTVVFVEQAITRDCPGSFDGGSFSGGAVDGHSGSAGGVRGRV</sequence>
<organism evidence="1 2">
    <name type="scientific">Citricoccus parietis</name>
    <dbReference type="NCBI Taxonomy" id="592307"/>
    <lineage>
        <taxon>Bacteria</taxon>
        <taxon>Bacillati</taxon>
        <taxon>Actinomycetota</taxon>
        <taxon>Actinomycetes</taxon>
        <taxon>Micrococcales</taxon>
        <taxon>Micrococcaceae</taxon>
        <taxon>Citricoccus</taxon>
    </lineage>
</organism>
<dbReference type="EMBL" id="JBHMFI010000001">
    <property type="protein sequence ID" value="MFB9073898.1"/>
    <property type="molecule type" value="Genomic_DNA"/>
</dbReference>
<name>A0ABV5G4N0_9MICC</name>
<accession>A0ABV5G4N0</accession>
<comment type="caution">
    <text evidence="1">The sequence shown here is derived from an EMBL/GenBank/DDBJ whole genome shotgun (WGS) entry which is preliminary data.</text>
</comment>
<evidence type="ECO:0000313" key="1">
    <source>
        <dbReference type="EMBL" id="MFB9073898.1"/>
    </source>
</evidence>
<keyword evidence="2" id="KW-1185">Reference proteome</keyword>
<dbReference type="Proteomes" id="UP001589575">
    <property type="component" value="Unassembled WGS sequence"/>
</dbReference>
<reference evidence="1 2" key="1">
    <citation type="submission" date="2024-09" db="EMBL/GenBank/DDBJ databases">
        <authorList>
            <person name="Sun Q."/>
            <person name="Mori K."/>
        </authorList>
    </citation>
    <scope>NUCLEOTIDE SEQUENCE [LARGE SCALE GENOMIC DNA]</scope>
    <source>
        <strain evidence="1 2">CCM 7609</strain>
    </source>
</reference>
<evidence type="ECO:0000313" key="2">
    <source>
        <dbReference type="Proteomes" id="UP001589575"/>
    </source>
</evidence>
<protein>
    <submittedName>
        <fullName evidence="1">Uncharacterized protein</fullName>
    </submittedName>
</protein>